<dbReference type="InterPro" id="IPR013083">
    <property type="entry name" value="Znf_RING/FYVE/PHD"/>
</dbReference>
<dbReference type="InterPro" id="IPR019787">
    <property type="entry name" value="Znf_PHD-finger"/>
</dbReference>
<feature type="domain" description="PHD-type" evidence="6">
    <location>
        <begin position="671"/>
        <end position="724"/>
    </location>
</feature>
<evidence type="ECO:0000256" key="4">
    <source>
        <dbReference type="PROSITE-ProRule" id="PRU00146"/>
    </source>
</evidence>
<feature type="region of interest" description="Disordered" evidence="5">
    <location>
        <begin position="846"/>
        <end position="878"/>
    </location>
</feature>
<dbReference type="InterPro" id="IPR019786">
    <property type="entry name" value="Zinc_finger_PHD-type_CS"/>
</dbReference>
<evidence type="ECO:0000313" key="7">
    <source>
        <dbReference type="EMBL" id="KAF2180881.1"/>
    </source>
</evidence>
<keyword evidence="3" id="KW-0862">Zinc</keyword>
<dbReference type="AlphaFoldDB" id="A0A6A6DN12"/>
<sequence length="878" mass="102365">MELGAESAADEYALAAPGGAVPHIGITTTCLIEFMQEQTDRAPVSEKLDLNTPCRTLLLETALPPRLRYRVYAPTSPKSSTMPSNDSLEAHGIYFRVEKTLESVNDCPEELRDLFEVILCVHKRIEFQKFGGQEANDLDPPLIEFTARQQYEKELKKEASDLQVFCSDPKRSDDVEATWVETLGPIVFYRFNRELEETFICRKHFPIRGRPLIARSSERKIAERVEKWSEDSEMDLCRDQEHLNLPNFDTAAELAYPGFENEGTKIPDRTFGLLSYDLNEWLDVSHMGNDRVRLFDQALLRRLEEEEYLKPPFSRHGTAGKKRVREMHLHFPFALWEVKRKGGGYDHQSAQTQNAVKVKKILEWQYQTSQRAKVPWEPLVWYFISVGSDWTLHACHFQQNLTGSKRRVCLHRKLWSGDSANDDDALQLLYLVDIIALWGEHQYKPFAGACIRRLQAECNKEEHPPLETTLLRHQMKVNPDTFPWLGREQNSKKPRKPRSQSQSRSQDAQSPQFLRELEHLSLTSHERDYIIPERDSFIWLLDRDLEGEDLLIVRVNDGGSVLPPLLIFDPAEWKDPDFRYIIEEEEARTPEDVLVDFRFREDGSSYVKRSVVRDPGYFRKPQSQFCAILPLDPETYKRQRSASENQYLAFGPLEEQLRLPQLIKAAHTANERWCTCQAIYNEYSPSMIRCDNLTCPMGWYHKKCVNLDENFEAERWFCKQCLKKWHRGINLDEYESEEIDEDMIEASECRVHRMKTFARVWKEHQWPDPEDARNLIDRLSCQINISERRTYSTIMNVGTEVDNKLSYESRCWAITRSSPKVMRAVKPVGGIRSSGTNRTARNLEHRKSTCDVPNLNANSRMPPRQTSDRLSIPRRRDL</sequence>
<feature type="compositionally biased region" description="Low complexity" evidence="5">
    <location>
        <begin position="499"/>
        <end position="511"/>
    </location>
</feature>
<keyword evidence="1" id="KW-0479">Metal-binding</keyword>
<dbReference type="PROSITE" id="PS50016">
    <property type="entry name" value="ZF_PHD_2"/>
    <property type="match status" value="1"/>
</dbReference>
<protein>
    <recommendedName>
        <fullName evidence="6">PHD-type domain-containing protein</fullName>
    </recommendedName>
</protein>
<accession>A0A6A6DN12</accession>
<keyword evidence="2 4" id="KW-0863">Zinc-finger</keyword>
<evidence type="ECO:0000256" key="2">
    <source>
        <dbReference type="ARBA" id="ARBA00022771"/>
    </source>
</evidence>
<evidence type="ECO:0000256" key="1">
    <source>
        <dbReference type="ARBA" id="ARBA00022723"/>
    </source>
</evidence>
<evidence type="ECO:0000256" key="5">
    <source>
        <dbReference type="SAM" id="MobiDB-lite"/>
    </source>
</evidence>
<proteinExistence type="predicted"/>
<dbReference type="Proteomes" id="UP000800200">
    <property type="component" value="Unassembled WGS sequence"/>
</dbReference>
<dbReference type="SMART" id="SM00249">
    <property type="entry name" value="PHD"/>
    <property type="match status" value="1"/>
</dbReference>
<dbReference type="GO" id="GO:0008270">
    <property type="term" value="F:zinc ion binding"/>
    <property type="evidence" value="ECO:0007669"/>
    <property type="project" value="UniProtKB-KW"/>
</dbReference>
<dbReference type="InterPro" id="IPR001965">
    <property type="entry name" value="Znf_PHD"/>
</dbReference>
<feature type="compositionally biased region" description="Polar residues" evidence="5">
    <location>
        <begin position="855"/>
        <end position="869"/>
    </location>
</feature>
<name>A0A6A6DN12_9PEZI</name>
<evidence type="ECO:0000313" key="8">
    <source>
        <dbReference type="Proteomes" id="UP000800200"/>
    </source>
</evidence>
<keyword evidence="8" id="KW-1185">Reference proteome</keyword>
<dbReference type="InterPro" id="IPR011011">
    <property type="entry name" value="Znf_FYVE_PHD"/>
</dbReference>
<dbReference type="EMBL" id="ML994655">
    <property type="protein sequence ID" value="KAF2180881.1"/>
    <property type="molecule type" value="Genomic_DNA"/>
</dbReference>
<evidence type="ECO:0000256" key="3">
    <source>
        <dbReference type="ARBA" id="ARBA00022833"/>
    </source>
</evidence>
<gene>
    <name evidence="7" type="ORF">K469DRAFT_793295</name>
</gene>
<dbReference type="OrthoDB" id="3538597at2759"/>
<dbReference type="SUPFAM" id="SSF57903">
    <property type="entry name" value="FYVE/PHD zinc finger"/>
    <property type="match status" value="1"/>
</dbReference>
<organism evidence="7 8">
    <name type="scientific">Zopfia rhizophila CBS 207.26</name>
    <dbReference type="NCBI Taxonomy" id="1314779"/>
    <lineage>
        <taxon>Eukaryota</taxon>
        <taxon>Fungi</taxon>
        <taxon>Dikarya</taxon>
        <taxon>Ascomycota</taxon>
        <taxon>Pezizomycotina</taxon>
        <taxon>Dothideomycetes</taxon>
        <taxon>Dothideomycetes incertae sedis</taxon>
        <taxon>Zopfiaceae</taxon>
        <taxon>Zopfia</taxon>
    </lineage>
</organism>
<reference evidence="7" key="1">
    <citation type="journal article" date="2020" name="Stud. Mycol.">
        <title>101 Dothideomycetes genomes: a test case for predicting lifestyles and emergence of pathogens.</title>
        <authorList>
            <person name="Haridas S."/>
            <person name="Albert R."/>
            <person name="Binder M."/>
            <person name="Bloem J."/>
            <person name="Labutti K."/>
            <person name="Salamov A."/>
            <person name="Andreopoulos B."/>
            <person name="Baker S."/>
            <person name="Barry K."/>
            <person name="Bills G."/>
            <person name="Bluhm B."/>
            <person name="Cannon C."/>
            <person name="Castanera R."/>
            <person name="Culley D."/>
            <person name="Daum C."/>
            <person name="Ezra D."/>
            <person name="Gonzalez J."/>
            <person name="Henrissat B."/>
            <person name="Kuo A."/>
            <person name="Liang C."/>
            <person name="Lipzen A."/>
            <person name="Lutzoni F."/>
            <person name="Magnuson J."/>
            <person name="Mondo S."/>
            <person name="Nolan M."/>
            <person name="Ohm R."/>
            <person name="Pangilinan J."/>
            <person name="Park H.-J."/>
            <person name="Ramirez L."/>
            <person name="Alfaro M."/>
            <person name="Sun H."/>
            <person name="Tritt A."/>
            <person name="Yoshinaga Y."/>
            <person name="Zwiers L.-H."/>
            <person name="Turgeon B."/>
            <person name="Goodwin S."/>
            <person name="Spatafora J."/>
            <person name="Crous P."/>
            <person name="Grigoriev I."/>
        </authorList>
    </citation>
    <scope>NUCLEOTIDE SEQUENCE</scope>
    <source>
        <strain evidence="7">CBS 207.26</strain>
    </source>
</reference>
<evidence type="ECO:0000259" key="6">
    <source>
        <dbReference type="PROSITE" id="PS50016"/>
    </source>
</evidence>
<feature type="region of interest" description="Disordered" evidence="5">
    <location>
        <begin position="482"/>
        <end position="511"/>
    </location>
</feature>
<dbReference type="PROSITE" id="PS01359">
    <property type="entry name" value="ZF_PHD_1"/>
    <property type="match status" value="1"/>
</dbReference>
<dbReference type="Gene3D" id="3.30.40.10">
    <property type="entry name" value="Zinc/RING finger domain, C3HC4 (zinc finger)"/>
    <property type="match status" value="1"/>
</dbReference>